<evidence type="ECO:0000313" key="2">
    <source>
        <dbReference type="Proteomes" id="UP000253977"/>
    </source>
</evidence>
<reference evidence="1 2" key="1">
    <citation type="submission" date="2018-07" db="EMBL/GenBank/DDBJ databases">
        <title>Thalassococcus profundi sp. nov., a marine bacterium isolated from deep seawater of Okinawa Trough.</title>
        <authorList>
            <person name="Yu M."/>
        </authorList>
    </citation>
    <scope>NUCLEOTIDE SEQUENCE [LARGE SCALE GENOMIC DNA]</scope>
    <source>
        <strain evidence="1 2">WRAS1</strain>
    </source>
</reference>
<comment type="caution">
    <text evidence="1">The sequence shown here is derived from an EMBL/GenBank/DDBJ whole genome shotgun (WGS) entry which is preliminary data.</text>
</comment>
<keyword evidence="2" id="KW-1185">Reference proteome</keyword>
<protein>
    <submittedName>
        <fullName evidence="1">Uncharacterized protein</fullName>
    </submittedName>
</protein>
<accession>A0A369TMM5</accession>
<name>A0A369TMM5_9RHOB</name>
<dbReference type="Proteomes" id="UP000253977">
    <property type="component" value="Unassembled WGS sequence"/>
</dbReference>
<dbReference type="AlphaFoldDB" id="A0A369TMM5"/>
<dbReference type="RefSeq" id="WP_114510599.1">
    <property type="nucleotide sequence ID" value="NZ_QPMK01000005.1"/>
</dbReference>
<gene>
    <name evidence="1" type="ORF">DU478_08870</name>
</gene>
<evidence type="ECO:0000313" key="1">
    <source>
        <dbReference type="EMBL" id="RDD66549.1"/>
    </source>
</evidence>
<dbReference type="EMBL" id="QPMK01000005">
    <property type="protein sequence ID" value="RDD66549.1"/>
    <property type="molecule type" value="Genomic_DNA"/>
</dbReference>
<sequence>MPRHLTFRDFTLCQAFLLAALIGIGFAAARGEGLHAGTDADDVGFHGGQVQFIDWDCQDPPVFAPMI</sequence>
<organism evidence="1 2">
    <name type="scientific">Thalassococcus profundi</name>
    <dbReference type="NCBI Taxonomy" id="2282382"/>
    <lineage>
        <taxon>Bacteria</taxon>
        <taxon>Pseudomonadati</taxon>
        <taxon>Pseudomonadota</taxon>
        <taxon>Alphaproteobacteria</taxon>
        <taxon>Rhodobacterales</taxon>
        <taxon>Roseobacteraceae</taxon>
        <taxon>Thalassococcus</taxon>
    </lineage>
</organism>
<proteinExistence type="predicted"/>